<dbReference type="EMBL" id="KK583258">
    <property type="protein sequence ID" value="KDO23127.1"/>
    <property type="molecule type" value="Genomic_DNA"/>
</dbReference>
<organism evidence="2 3">
    <name type="scientific">Saprolegnia parasitica (strain CBS 223.65)</name>
    <dbReference type="NCBI Taxonomy" id="695850"/>
    <lineage>
        <taxon>Eukaryota</taxon>
        <taxon>Sar</taxon>
        <taxon>Stramenopiles</taxon>
        <taxon>Oomycota</taxon>
        <taxon>Saprolegniomycetes</taxon>
        <taxon>Saprolegniales</taxon>
        <taxon>Saprolegniaceae</taxon>
        <taxon>Saprolegnia</taxon>
    </lineage>
</organism>
<evidence type="ECO:0000313" key="3">
    <source>
        <dbReference type="Proteomes" id="UP000030745"/>
    </source>
</evidence>
<feature type="region of interest" description="Disordered" evidence="1">
    <location>
        <begin position="174"/>
        <end position="199"/>
    </location>
</feature>
<dbReference type="AlphaFoldDB" id="A0A067C8K2"/>
<feature type="region of interest" description="Disordered" evidence="1">
    <location>
        <begin position="512"/>
        <end position="540"/>
    </location>
</feature>
<dbReference type="GeneID" id="24133976"/>
<dbReference type="OrthoDB" id="10382027at2759"/>
<dbReference type="KEGG" id="spar:SPRG_11972"/>
<sequence length="540" mass="58140">MAPRRLLDALLEDHAARLATLVHAQAPEPYAVAKLRKKLVKKSQTIPPAQRDAAVATVVNLLVQDPRITLAAKGQLVSSGTDAAAPEEALPVLHHLARQVASHPLRMSTIQRHVETAATNVQELVDALVTFGCFCQGKDAKGADAILYDEAALLRPVTDFADVSFLRSYAHASPTTESETPKKAKKAKKTEPTKPTKVEAKATRATLLDALVQNLAVRVLFLIQLELKKTGVCVGWRALIEKRLRLAAFVPTAQFAAAVASIEATVVQCGNVVVTADDKLQLAPGAVAQTKYTVPKARKPDVISKLVTRYASRTAASPLPLTTLQQELRHENVEKHDVAKAVALVLRGLERTGCFHIDRSNPKMEVVAILPSSLERPASSFEDLHFLQTPSAPAPVTMPTTTTTATATTTATTTTTKKKKKAKAVDTTDRPTAVAPSDLPALVEAYMSLFLDAVLQWVEGGNDFHVSYIRGQLQPLLPPGTDVSELVDAVVAALRQDARFVWTETKGHQRYCSGRKPSAAPSPGTLTPRANVMEPDTTLA</sequence>
<proteinExistence type="predicted"/>
<dbReference type="RefSeq" id="XP_012206237.1">
    <property type="nucleotide sequence ID" value="XM_012350847.1"/>
</dbReference>
<dbReference type="Proteomes" id="UP000030745">
    <property type="component" value="Unassembled WGS sequence"/>
</dbReference>
<accession>A0A067C8K2</accession>
<evidence type="ECO:0000256" key="1">
    <source>
        <dbReference type="SAM" id="MobiDB-lite"/>
    </source>
</evidence>
<name>A0A067C8K2_SAPPC</name>
<protein>
    <submittedName>
        <fullName evidence="2">Uncharacterized protein</fullName>
    </submittedName>
</protein>
<keyword evidence="3" id="KW-1185">Reference proteome</keyword>
<dbReference type="VEuPathDB" id="FungiDB:SPRG_11972"/>
<evidence type="ECO:0000313" key="2">
    <source>
        <dbReference type="EMBL" id="KDO23127.1"/>
    </source>
</evidence>
<reference evidence="2 3" key="1">
    <citation type="journal article" date="2013" name="PLoS Genet.">
        <title>Distinctive expansion of potential virulence genes in the genome of the oomycete fish pathogen Saprolegnia parasitica.</title>
        <authorList>
            <person name="Jiang R.H."/>
            <person name="de Bruijn I."/>
            <person name="Haas B.J."/>
            <person name="Belmonte R."/>
            <person name="Lobach L."/>
            <person name="Christie J."/>
            <person name="van den Ackerveken G."/>
            <person name="Bottin A."/>
            <person name="Bulone V."/>
            <person name="Diaz-Moreno S.M."/>
            <person name="Dumas B."/>
            <person name="Fan L."/>
            <person name="Gaulin E."/>
            <person name="Govers F."/>
            <person name="Grenville-Briggs L.J."/>
            <person name="Horner N.R."/>
            <person name="Levin J.Z."/>
            <person name="Mammella M."/>
            <person name="Meijer H.J."/>
            <person name="Morris P."/>
            <person name="Nusbaum C."/>
            <person name="Oome S."/>
            <person name="Phillips A.J."/>
            <person name="van Rooyen D."/>
            <person name="Rzeszutek E."/>
            <person name="Saraiva M."/>
            <person name="Secombes C.J."/>
            <person name="Seidl M.F."/>
            <person name="Snel B."/>
            <person name="Stassen J.H."/>
            <person name="Sykes S."/>
            <person name="Tripathy S."/>
            <person name="van den Berg H."/>
            <person name="Vega-Arreguin J.C."/>
            <person name="Wawra S."/>
            <person name="Young S.K."/>
            <person name="Zeng Q."/>
            <person name="Dieguez-Uribeondo J."/>
            <person name="Russ C."/>
            <person name="Tyler B.M."/>
            <person name="van West P."/>
        </authorList>
    </citation>
    <scope>NUCLEOTIDE SEQUENCE [LARGE SCALE GENOMIC DNA]</scope>
    <source>
        <strain evidence="2 3">CBS 223.65</strain>
    </source>
</reference>
<feature type="compositionally biased region" description="Low complexity" evidence="1">
    <location>
        <begin position="400"/>
        <end position="409"/>
    </location>
</feature>
<gene>
    <name evidence="2" type="ORF">SPRG_11972</name>
</gene>
<feature type="compositionally biased region" description="Basic and acidic residues" evidence="1">
    <location>
        <begin position="189"/>
        <end position="199"/>
    </location>
</feature>
<feature type="region of interest" description="Disordered" evidence="1">
    <location>
        <begin position="390"/>
        <end position="409"/>
    </location>
</feature>
<dbReference type="OMA" id="VAQTKYT"/>